<dbReference type="Pfam" id="PF06708">
    <property type="entry name" value="DUF1195"/>
    <property type="match status" value="1"/>
</dbReference>
<evidence type="ECO:0000313" key="2">
    <source>
        <dbReference type="Proteomes" id="UP001154282"/>
    </source>
</evidence>
<dbReference type="AlphaFoldDB" id="A0AAV0LQ33"/>
<name>A0AAV0LQ33_9ROSI</name>
<keyword evidence="2" id="KW-1185">Reference proteome</keyword>
<gene>
    <name evidence="1" type="ORF">LITE_LOCUS24995</name>
</gene>
<dbReference type="PANTHER" id="PTHR34358:SF7">
    <property type="entry name" value="SUGAR TRANSPORTER"/>
    <property type="match status" value="1"/>
</dbReference>
<organism evidence="1 2">
    <name type="scientific">Linum tenue</name>
    <dbReference type="NCBI Taxonomy" id="586396"/>
    <lineage>
        <taxon>Eukaryota</taxon>
        <taxon>Viridiplantae</taxon>
        <taxon>Streptophyta</taxon>
        <taxon>Embryophyta</taxon>
        <taxon>Tracheophyta</taxon>
        <taxon>Spermatophyta</taxon>
        <taxon>Magnoliopsida</taxon>
        <taxon>eudicotyledons</taxon>
        <taxon>Gunneridae</taxon>
        <taxon>Pentapetalae</taxon>
        <taxon>rosids</taxon>
        <taxon>fabids</taxon>
        <taxon>Malpighiales</taxon>
        <taxon>Linaceae</taxon>
        <taxon>Linum</taxon>
    </lineage>
</organism>
<accession>A0AAV0LQ33</accession>
<dbReference type="Proteomes" id="UP001154282">
    <property type="component" value="Unassembled WGS sequence"/>
</dbReference>
<dbReference type="InterPro" id="IPR010608">
    <property type="entry name" value="DUF1195"/>
</dbReference>
<dbReference type="EMBL" id="CAMGYJ010000006">
    <property type="protein sequence ID" value="CAI0436216.1"/>
    <property type="molecule type" value="Genomic_DNA"/>
</dbReference>
<protein>
    <submittedName>
        <fullName evidence="1">Uncharacterized protein</fullName>
    </submittedName>
</protein>
<proteinExistence type="predicted"/>
<comment type="caution">
    <text evidence="1">The sequence shown here is derived from an EMBL/GenBank/DDBJ whole genome shotgun (WGS) entry which is preliminary data.</text>
</comment>
<sequence length="109" mass="11838">MVTGTVPLKWSTGNLSRTTSTFPPTMTWTSSYVEVEEREKVDICGMCMCRARTGGCLVFWEEAFEAAYEALVSDAAAVRDGAISEIAKMSILSINLESFSAAQSSNQPL</sequence>
<dbReference type="PANTHER" id="PTHR34358">
    <property type="entry name" value="OS03G0411600 PROTEIN"/>
    <property type="match status" value="1"/>
</dbReference>
<evidence type="ECO:0000313" key="1">
    <source>
        <dbReference type="EMBL" id="CAI0436216.1"/>
    </source>
</evidence>
<reference evidence="1" key="1">
    <citation type="submission" date="2022-08" db="EMBL/GenBank/DDBJ databases">
        <authorList>
            <person name="Gutierrez-Valencia J."/>
        </authorList>
    </citation>
    <scope>NUCLEOTIDE SEQUENCE</scope>
</reference>